<gene>
    <name evidence="2" type="ORF">SRIMR7_40125</name>
</gene>
<organism evidence="2 3">
    <name type="scientific">Streptomyces rimosus subsp. rimosus</name>
    <dbReference type="NCBI Taxonomy" id="132474"/>
    <lineage>
        <taxon>Bacteria</taxon>
        <taxon>Bacillati</taxon>
        <taxon>Actinomycetota</taxon>
        <taxon>Actinomycetes</taxon>
        <taxon>Kitasatosporales</taxon>
        <taxon>Streptomycetaceae</taxon>
        <taxon>Streptomyces</taxon>
    </lineage>
</organism>
<feature type="chain" id="PRO_5047114900" description="DUF2690 domain-containing protein" evidence="1">
    <location>
        <begin position="22"/>
        <end position="144"/>
    </location>
</feature>
<accession>A0ABY3ZEV4</accession>
<name>A0ABY3ZEV4_STRRM</name>
<evidence type="ECO:0008006" key="4">
    <source>
        <dbReference type="Google" id="ProtNLM"/>
    </source>
</evidence>
<reference evidence="2 3" key="1">
    <citation type="submission" date="2022-03" db="EMBL/GenBank/DDBJ databases">
        <title>Complete genome of Streptomyces rimosus ssp. rimosus R7 (=ATCC 10970).</title>
        <authorList>
            <person name="Beganovic S."/>
            <person name="Ruckert C."/>
            <person name="Busche T."/>
            <person name="Kalinowski J."/>
            <person name="Wittmann C."/>
        </authorList>
    </citation>
    <scope>NUCLEOTIDE SEQUENCE [LARGE SCALE GENOMIC DNA]</scope>
    <source>
        <strain evidence="2 3">R7</strain>
    </source>
</reference>
<evidence type="ECO:0000256" key="1">
    <source>
        <dbReference type="SAM" id="SignalP"/>
    </source>
</evidence>
<dbReference type="Proteomes" id="UP000829494">
    <property type="component" value="Chromosome"/>
</dbReference>
<sequence length="144" mass="14954">MRMISTAVATLALAASSLIPATHTTAPHTSAKAPLPTCKGPTCNGLTPEEGGCADNADTLDSRTLGSARVELRYKAACRAAWVRVHGPVGTIGTVANTANPQNTYETRIDRGSDAHSRMVNDMDLKAAACMTVPGAGTVCTDWK</sequence>
<dbReference type="EMBL" id="CP094298">
    <property type="protein sequence ID" value="UNZ08380.1"/>
    <property type="molecule type" value="Genomic_DNA"/>
</dbReference>
<evidence type="ECO:0000313" key="2">
    <source>
        <dbReference type="EMBL" id="UNZ08380.1"/>
    </source>
</evidence>
<keyword evidence="3" id="KW-1185">Reference proteome</keyword>
<dbReference type="Pfam" id="PF10901">
    <property type="entry name" value="DUF2690"/>
    <property type="match status" value="1"/>
</dbReference>
<feature type="signal peptide" evidence="1">
    <location>
        <begin position="1"/>
        <end position="21"/>
    </location>
</feature>
<evidence type="ECO:0000313" key="3">
    <source>
        <dbReference type="Proteomes" id="UP000829494"/>
    </source>
</evidence>
<protein>
    <recommendedName>
        <fullName evidence="4">DUF2690 domain-containing protein</fullName>
    </recommendedName>
</protein>
<proteinExistence type="predicted"/>
<keyword evidence="1" id="KW-0732">Signal</keyword>
<dbReference type="InterPro" id="IPR021224">
    <property type="entry name" value="DUF2690"/>
</dbReference>